<reference evidence="1" key="1">
    <citation type="journal article" date="2015" name="Nature">
        <title>Complex archaea that bridge the gap between prokaryotes and eukaryotes.</title>
        <authorList>
            <person name="Spang A."/>
            <person name="Saw J.H."/>
            <person name="Jorgensen S.L."/>
            <person name="Zaremba-Niedzwiedzka K."/>
            <person name="Martijn J."/>
            <person name="Lind A.E."/>
            <person name="van Eijk R."/>
            <person name="Schleper C."/>
            <person name="Guy L."/>
            <person name="Ettema T.J."/>
        </authorList>
    </citation>
    <scope>NUCLEOTIDE SEQUENCE</scope>
</reference>
<proteinExistence type="predicted"/>
<protein>
    <submittedName>
        <fullName evidence="1">Uncharacterized protein</fullName>
    </submittedName>
</protein>
<comment type="caution">
    <text evidence="1">The sequence shown here is derived from an EMBL/GenBank/DDBJ whole genome shotgun (WGS) entry which is preliminary data.</text>
</comment>
<name>A0A0F8Z3W8_9ZZZZ</name>
<sequence>NEMKVQEALGTLEGTIIAQLTPPLDGNSQYHSWNLQESSNVHYDVGAIAVIKQAEDNSFKGQLIDDVIGTTFQLQ</sequence>
<organism evidence="1">
    <name type="scientific">marine sediment metagenome</name>
    <dbReference type="NCBI Taxonomy" id="412755"/>
    <lineage>
        <taxon>unclassified sequences</taxon>
        <taxon>metagenomes</taxon>
        <taxon>ecological metagenomes</taxon>
    </lineage>
</organism>
<gene>
    <name evidence="1" type="ORF">LCGC14_2743590</name>
</gene>
<accession>A0A0F8Z3W8</accession>
<dbReference type="EMBL" id="LAZR01049971">
    <property type="protein sequence ID" value="KKK88393.1"/>
    <property type="molecule type" value="Genomic_DNA"/>
</dbReference>
<feature type="non-terminal residue" evidence="1">
    <location>
        <position position="1"/>
    </location>
</feature>
<evidence type="ECO:0000313" key="1">
    <source>
        <dbReference type="EMBL" id="KKK88393.1"/>
    </source>
</evidence>
<dbReference type="AlphaFoldDB" id="A0A0F8Z3W8"/>